<organism evidence="12 13">
    <name type="scientific">Hyunsoonleella aquatilis</name>
    <dbReference type="NCBI Taxonomy" id="2762758"/>
    <lineage>
        <taxon>Bacteria</taxon>
        <taxon>Pseudomonadati</taxon>
        <taxon>Bacteroidota</taxon>
        <taxon>Flavobacteriia</taxon>
        <taxon>Flavobacteriales</taxon>
        <taxon>Flavobacteriaceae</taxon>
    </lineage>
</organism>
<dbReference type="GO" id="GO:0005525">
    <property type="term" value="F:GTP binding"/>
    <property type="evidence" value="ECO:0007669"/>
    <property type="project" value="UniProtKB-UniRule"/>
</dbReference>
<gene>
    <name evidence="10" type="primary">engB</name>
    <name evidence="12" type="ORF">H7U19_01975</name>
</gene>
<dbReference type="RefSeq" id="WP_186558158.1">
    <property type="nucleotide sequence ID" value="NZ_JACNMF010000001.1"/>
</dbReference>
<evidence type="ECO:0000313" key="13">
    <source>
        <dbReference type="Proteomes" id="UP000656244"/>
    </source>
</evidence>
<keyword evidence="7 10" id="KW-0342">GTP-binding</keyword>
<evidence type="ECO:0000256" key="10">
    <source>
        <dbReference type="HAMAP-Rule" id="MF_00321"/>
    </source>
</evidence>
<evidence type="ECO:0000259" key="11">
    <source>
        <dbReference type="PROSITE" id="PS51706"/>
    </source>
</evidence>
<dbReference type="FunFam" id="3.40.50.300:FF:000098">
    <property type="entry name" value="Probable GTP-binding protein EngB"/>
    <property type="match status" value="1"/>
</dbReference>
<evidence type="ECO:0000256" key="8">
    <source>
        <dbReference type="ARBA" id="ARBA00023210"/>
    </source>
</evidence>
<dbReference type="Proteomes" id="UP000656244">
    <property type="component" value="Unassembled WGS sequence"/>
</dbReference>
<evidence type="ECO:0000256" key="1">
    <source>
        <dbReference type="ARBA" id="ARBA00001946"/>
    </source>
</evidence>
<dbReference type="NCBIfam" id="TIGR03598">
    <property type="entry name" value="GTPase_YsxC"/>
    <property type="match status" value="1"/>
</dbReference>
<comment type="similarity">
    <text evidence="2 10">Belongs to the TRAFAC class TrmE-Era-EngA-EngB-Septin-like GTPase superfamily. EngB GTPase family.</text>
</comment>
<dbReference type="AlphaFoldDB" id="A0A923H9X6"/>
<dbReference type="PANTHER" id="PTHR11649">
    <property type="entry name" value="MSS1/TRME-RELATED GTP-BINDING PROTEIN"/>
    <property type="match status" value="1"/>
</dbReference>
<keyword evidence="9 10" id="KW-0131">Cell cycle</keyword>
<dbReference type="InterPro" id="IPR030393">
    <property type="entry name" value="G_ENGB_dom"/>
</dbReference>
<comment type="caution">
    <text evidence="12">The sequence shown here is derived from an EMBL/GenBank/DDBJ whole genome shotgun (WGS) entry which is preliminary data.</text>
</comment>
<feature type="domain" description="EngB-type G" evidence="11">
    <location>
        <begin position="22"/>
        <end position="197"/>
    </location>
</feature>
<reference evidence="12" key="1">
    <citation type="submission" date="2020-08" db="EMBL/GenBank/DDBJ databases">
        <title>Hyunsoonleella sp. strain SJ7 genome sequencing and assembly.</title>
        <authorList>
            <person name="Kim I."/>
        </authorList>
    </citation>
    <scope>NUCLEOTIDE SEQUENCE</scope>
    <source>
        <strain evidence="12">SJ7</strain>
    </source>
</reference>
<evidence type="ECO:0000256" key="5">
    <source>
        <dbReference type="ARBA" id="ARBA00022741"/>
    </source>
</evidence>
<dbReference type="InterPro" id="IPR027417">
    <property type="entry name" value="P-loop_NTPase"/>
</dbReference>
<keyword evidence="8 10" id="KW-0717">Septation</keyword>
<evidence type="ECO:0000256" key="7">
    <source>
        <dbReference type="ARBA" id="ARBA00023134"/>
    </source>
</evidence>
<dbReference type="PANTHER" id="PTHR11649:SF13">
    <property type="entry name" value="ENGB-TYPE G DOMAIN-CONTAINING PROTEIN"/>
    <property type="match status" value="1"/>
</dbReference>
<dbReference type="SUPFAM" id="SSF52540">
    <property type="entry name" value="P-loop containing nucleoside triphosphate hydrolases"/>
    <property type="match status" value="1"/>
</dbReference>
<dbReference type="HAMAP" id="MF_00321">
    <property type="entry name" value="GTPase_EngB"/>
    <property type="match status" value="1"/>
</dbReference>
<comment type="function">
    <text evidence="10">Necessary for normal cell division and for the maintenance of normal septation.</text>
</comment>
<keyword evidence="3 10" id="KW-0132">Cell division</keyword>
<evidence type="ECO:0000256" key="9">
    <source>
        <dbReference type="ARBA" id="ARBA00023306"/>
    </source>
</evidence>
<name>A0A923H9X6_9FLAO</name>
<comment type="cofactor">
    <cofactor evidence="1">
        <name>Mg(2+)</name>
        <dbReference type="ChEBI" id="CHEBI:18420"/>
    </cofactor>
</comment>
<proteinExistence type="inferred from homology"/>
<dbReference type="InterPro" id="IPR006073">
    <property type="entry name" value="GTP-bd"/>
</dbReference>
<evidence type="ECO:0000313" key="12">
    <source>
        <dbReference type="EMBL" id="MBC3757154.1"/>
    </source>
</evidence>
<dbReference type="PROSITE" id="PS51706">
    <property type="entry name" value="G_ENGB"/>
    <property type="match status" value="1"/>
</dbReference>
<keyword evidence="6" id="KW-0460">Magnesium</keyword>
<protein>
    <recommendedName>
        <fullName evidence="10">Probable GTP-binding protein EngB</fullName>
    </recommendedName>
</protein>
<accession>A0A923H9X6</accession>
<dbReference type="InterPro" id="IPR019987">
    <property type="entry name" value="GTP-bd_ribosome_bio_YsxC"/>
</dbReference>
<dbReference type="Gene3D" id="3.40.50.300">
    <property type="entry name" value="P-loop containing nucleotide triphosphate hydrolases"/>
    <property type="match status" value="1"/>
</dbReference>
<evidence type="ECO:0000256" key="3">
    <source>
        <dbReference type="ARBA" id="ARBA00022618"/>
    </source>
</evidence>
<evidence type="ECO:0000256" key="6">
    <source>
        <dbReference type="ARBA" id="ARBA00022842"/>
    </source>
</evidence>
<keyword evidence="4" id="KW-0479">Metal-binding</keyword>
<dbReference type="GO" id="GO:0046872">
    <property type="term" value="F:metal ion binding"/>
    <property type="evidence" value="ECO:0007669"/>
    <property type="project" value="UniProtKB-KW"/>
</dbReference>
<evidence type="ECO:0000256" key="2">
    <source>
        <dbReference type="ARBA" id="ARBA00009638"/>
    </source>
</evidence>
<keyword evidence="5 10" id="KW-0547">Nucleotide-binding</keyword>
<dbReference type="Pfam" id="PF01926">
    <property type="entry name" value="MMR_HSR1"/>
    <property type="match status" value="1"/>
</dbReference>
<dbReference type="EMBL" id="JACNMF010000001">
    <property type="protein sequence ID" value="MBC3757154.1"/>
    <property type="molecule type" value="Genomic_DNA"/>
</dbReference>
<dbReference type="CDD" id="cd01876">
    <property type="entry name" value="YihA_EngB"/>
    <property type="match status" value="1"/>
</dbReference>
<sequence>MVIKSAEFVVSNSDVAKCPKSSLPEYAFIGRSNVGKSSLINMLTGRKSLAKTSGKPGKTQLINHFLINKNWHLVDLPGYGYAKVSKRDKKTFQKFITQYFSHREQLVTAFVLVDIRHKPQPIDLDFMQWLGENGIPFSIIFTKADKLKPKAIERHVSEYQNAMLEFWEEMPNYFVTSSSNGMGKEAVLGYVEGLNGNVHH</sequence>
<evidence type="ECO:0000256" key="4">
    <source>
        <dbReference type="ARBA" id="ARBA00022723"/>
    </source>
</evidence>
<keyword evidence="13" id="KW-1185">Reference proteome</keyword>
<dbReference type="GO" id="GO:0000917">
    <property type="term" value="P:division septum assembly"/>
    <property type="evidence" value="ECO:0007669"/>
    <property type="project" value="UniProtKB-KW"/>
</dbReference>